<name>A0ABU7JUE2_9NOCA</name>
<dbReference type="EMBL" id="JAUZMZ010000091">
    <property type="protein sequence ID" value="MEE2033638.1"/>
    <property type="molecule type" value="Genomic_DNA"/>
</dbReference>
<evidence type="ECO:0000313" key="2">
    <source>
        <dbReference type="EMBL" id="MEE2033638.1"/>
    </source>
</evidence>
<keyword evidence="3" id="KW-1185">Reference proteome</keyword>
<organism evidence="2 3">
    <name type="scientific">Rhodococcus chondri</name>
    <dbReference type="NCBI Taxonomy" id="3065941"/>
    <lineage>
        <taxon>Bacteria</taxon>
        <taxon>Bacillati</taxon>
        <taxon>Actinomycetota</taxon>
        <taxon>Actinomycetes</taxon>
        <taxon>Mycobacteriales</taxon>
        <taxon>Nocardiaceae</taxon>
        <taxon>Rhodococcus</taxon>
    </lineage>
</organism>
<feature type="compositionally biased region" description="Basic and acidic residues" evidence="1">
    <location>
        <begin position="59"/>
        <end position="78"/>
    </location>
</feature>
<reference evidence="2 3" key="1">
    <citation type="submission" date="2023-08" db="EMBL/GenBank/DDBJ databases">
        <authorList>
            <person name="Girao M."/>
            <person name="Carvalho M.F."/>
        </authorList>
    </citation>
    <scope>NUCLEOTIDE SEQUENCE [LARGE SCALE GENOMIC DNA]</scope>
    <source>
        <strain evidence="2 3">CC-R104</strain>
    </source>
</reference>
<feature type="region of interest" description="Disordered" evidence="1">
    <location>
        <begin position="25"/>
        <end position="78"/>
    </location>
</feature>
<protein>
    <submittedName>
        <fullName evidence="2">Uncharacterized protein</fullName>
    </submittedName>
</protein>
<accession>A0ABU7JUE2</accession>
<gene>
    <name evidence="2" type="ORF">Q8814_16180</name>
</gene>
<comment type="caution">
    <text evidence="2">The sequence shown here is derived from an EMBL/GenBank/DDBJ whole genome shotgun (WGS) entry which is preliminary data.</text>
</comment>
<dbReference type="Proteomes" id="UP001331936">
    <property type="component" value="Unassembled WGS sequence"/>
</dbReference>
<sequence>MGVVLMSWRNGAYGPVEDIPVAQGHPDAGEYSWGPGLTPQGLEDALPADGGRYRGKAPKTAEPKGLRALADELERRGS</sequence>
<dbReference type="RefSeq" id="WP_330153032.1">
    <property type="nucleotide sequence ID" value="NZ_JAUZMZ010000091.1"/>
</dbReference>
<proteinExistence type="predicted"/>
<evidence type="ECO:0000256" key="1">
    <source>
        <dbReference type="SAM" id="MobiDB-lite"/>
    </source>
</evidence>
<evidence type="ECO:0000313" key="3">
    <source>
        <dbReference type="Proteomes" id="UP001331936"/>
    </source>
</evidence>